<dbReference type="AlphaFoldDB" id="A0A1Y5ND80"/>
<dbReference type="EMBL" id="NDYQ01000002">
    <property type="protein sequence ID" value="OUT18747.1"/>
    <property type="molecule type" value="Genomic_DNA"/>
</dbReference>
<evidence type="ECO:0000313" key="2">
    <source>
        <dbReference type="Proteomes" id="UP000195893"/>
    </source>
</evidence>
<name>A0A1Y5ND80_9BACT</name>
<reference evidence="1 2" key="1">
    <citation type="submission" date="2017-04" db="EMBL/GenBank/DDBJ databases">
        <title>Complete genome of Campylobacter concisus ATCC 33237T and draft genomes for an additional eight well characterized C. concisus strains.</title>
        <authorList>
            <person name="Cornelius A.J."/>
            <person name="Miller W.G."/>
            <person name="Lastovica A.J."/>
            <person name="On S.L."/>
            <person name="French N.P."/>
            <person name="Vandenberg O."/>
            <person name="Biggs P.J."/>
        </authorList>
    </citation>
    <scope>NUCLEOTIDE SEQUENCE [LARGE SCALE GENOMIC DNA]</scope>
    <source>
        <strain evidence="1 2">Lasto127.99</strain>
    </source>
</reference>
<dbReference type="Pfam" id="PF14137">
    <property type="entry name" value="DUF4304"/>
    <property type="match status" value="1"/>
</dbReference>
<sequence>MKEKFDELIALLKPLFKDNGFSKSALNFYKNTPNFIYVLNFQKSSGNSSERTRFYINCGIYGLFIEATLGKEALSKPKEYECHFRARAHEITRTSASHYELEPDSDVAKIYENVANDLGFVFKFFEQNSSEANLIELMLEQNGLAAINQLYEYLLKKDKSEILISHAKSLFTKHGSEARWGKFQNQINELLRKYKKDEINFK</sequence>
<comment type="caution">
    <text evidence="1">The sequence shown here is derived from an EMBL/GenBank/DDBJ whole genome shotgun (WGS) entry which is preliminary data.</text>
</comment>
<protein>
    <recommendedName>
        <fullName evidence="3">DUF4304 domain-containing protein</fullName>
    </recommendedName>
</protein>
<evidence type="ECO:0000313" key="1">
    <source>
        <dbReference type="EMBL" id="OUT18747.1"/>
    </source>
</evidence>
<accession>A0A1Y5ND80</accession>
<dbReference type="RefSeq" id="WP_087581066.1">
    <property type="nucleotide sequence ID" value="NZ_NDYQ01000002.1"/>
</dbReference>
<dbReference type="InterPro" id="IPR025412">
    <property type="entry name" value="DUF4304"/>
</dbReference>
<dbReference type="Proteomes" id="UP000195893">
    <property type="component" value="Unassembled WGS sequence"/>
</dbReference>
<evidence type="ECO:0008006" key="3">
    <source>
        <dbReference type="Google" id="ProtNLM"/>
    </source>
</evidence>
<organism evidence="1 2">
    <name type="scientific">Campylobacter concisus</name>
    <dbReference type="NCBI Taxonomy" id="199"/>
    <lineage>
        <taxon>Bacteria</taxon>
        <taxon>Pseudomonadati</taxon>
        <taxon>Campylobacterota</taxon>
        <taxon>Epsilonproteobacteria</taxon>
        <taxon>Campylobacterales</taxon>
        <taxon>Campylobacteraceae</taxon>
        <taxon>Campylobacter</taxon>
    </lineage>
</organism>
<proteinExistence type="predicted"/>
<gene>
    <name evidence="1" type="ORF">B9N60_01725</name>
</gene>